<accession>A0AA87CDY1</accession>
<protein>
    <submittedName>
        <fullName evidence="1">Uncharacterized protein</fullName>
    </submittedName>
</protein>
<dbReference type="RefSeq" id="YP_013605552.1">
    <property type="nucleotide sequence ID" value="NC_134205.1"/>
</dbReference>
<gene>
    <name evidence="1" type="ORF">vir335_00092</name>
</gene>
<keyword evidence="2" id="KW-1185">Reference proteome</keyword>
<dbReference type="Proteomes" id="UP001302000">
    <property type="component" value="Segment"/>
</dbReference>
<sequence length="100" mass="10950">MIAFKPCPVCGRVLTLDDLDLYDDEGDTLEELKSVMAPDGTFDRKALGELAENLDDYMAAVESVIIGCDCGFAFAAGDIDVRKPGWLKEFAEKANRRTGE</sequence>
<dbReference type="EMBL" id="BK063680">
    <property type="protein sequence ID" value="DBA35648.1"/>
    <property type="molecule type" value="Genomic_DNA"/>
</dbReference>
<dbReference type="GeneID" id="301841382"/>
<organism evidence="1 2">
    <name type="scientific">Caudoviricetes sp. vir335</name>
    <dbReference type="NCBI Taxonomy" id="3068357"/>
    <lineage>
        <taxon>Viruses</taxon>
        <taxon>Duplodnaviria</taxon>
        <taxon>Heunggongvirae</taxon>
        <taxon>Uroviricota</taxon>
        <taxon>Caudoviricetes</taxon>
    </lineage>
</organism>
<evidence type="ECO:0000313" key="2">
    <source>
        <dbReference type="Proteomes" id="UP001302000"/>
    </source>
</evidence>
<name>A0AA87CDY1_9CAUD</name>
<proteinExistence type="predicted"/>
<evidence type="ECO:0000313" key="1">
    <source>
        <dbReference type="EMBL" id="DBA35648.1"/>
    </source>
</evidence>
<reference evidence="1 2" key="1">
    <citation type="journal article" date="2023" name="Nat. Microbiol.">
        <title>A compendium of viruses from methanogenic archaea reveals their diversity and adaptations to the gut environment.</title>
        <authorList>
            <person name="Medvedeva S."/>
            <person name="Borrel G."/>
            <person name="Krupovic M."/>
            <person name="Gribaldo S."/>
        </authorList>
    </citation>
    <scope>NUCLEOTIDE SEQUENCE [LARGE SCALE GENOMIC DNA]</scope>
</reference>